<feature type="transmembrane region" description="Helical" evidence="11">
    <location>
        <begin position="18"/>
        <end position="46"/>
    </location>
</feature>
<protein>
    <submittedName>
        <fullName evidence="13">M48 family metalloprotease</fullName>
    </submittedName>
</protein>
<evidence type="ECO:0000256" key="2">
    <source>
        <dbReference type="ARBA" id="ARBA00022475"/>
    </source>
</evidence>
<accession>A0A7D4P487</accession>
<organism evidence="13 14">
    <name type="scientific">Thiomicrorhabdus xiamenensis</name>
    <dbReference type="NCBI Taxonomy" id="2739063"/>
    <lineage>
        <taxon>Bacteria</taxon>
        <taxon>Pseudomonadati</taxon>
        <taxon>Pseudomonadota</taxon>
        <taxon>Gammaproteobacteria</taxon>
        <taxon>Thiotrichales</taxon>
        <taxon>Piscirickettsiaceae</taxon>
        <taxon>Thiomicrorhabdus</taxon>
    </lineage>
</organism>
<feature type="domain" description="Peptidase M48" evidence="12">
    <location>
        <begin position="121"/>
        <end position="334"/>
    </location>
</feature>
<dbReference type="RefSeq" id="WP_173284288.1">
    <property type="nucleotide sequence ID" value="NZ_CP054020.1"/>
</dbReference>
<dbReference type="AlphaFoldDB" id="A0A7D4P487"/>
<evidence type="ECO:0000259" key="12">
    <source>
        <dbReference type="Pfam" id="PF01435"/>
    </source>
</evidence>
<sequence>MDFFGAQDKARSRTRWLVFWYVMILLFISVLSSLVLMLLIPLFTGAHGIRLDSQFLAGSVYTLDNWPILLGMSAFIFFGAALSSYLKGRELSKGGAAVTVQLGARLVPQNSSHPLQRRALNIVQEMAIAANMPVPQLYLLAEETSINAFAAGLYPSDAVITVTRGALERLNRDQLQGVIGHEFSHILNGDMRLNLRLIMLLHGIEFIGSVGRFLSPSRRRFHSSRKGNRSGGVIVLVGLLLRVLGWFGEIFSRLLQAGISRQREFLADASSLQFTRNPDGIGGALKVLAHAQGRSYLKTDNLEEVAHLFFAQALFKRFKWYATHPPLEERLQRIYPNWNGETLEGLPLHETNTHFDTEQGDDDSSQATANASTANPLADLRLESVHNLALLLPLLIQGGKEPEPAQKTQLEALLASLNEPLDSMALVFAVLLARQYGALHGNDYSAPALVADFAAQLNSTNKQQWTAIEGLEPLVIQQLQRLQSLGQLNRLLLIELGMPALKALSEVQYRQFAELLEATVKFDRQVTLFETALLGLINHYLQANLGLKKVAASRIRRWRIVQPELQLLFSYMSRRIALSAVPENDYRHALSLLGIHDIDSMPLIASEQLDEQQVQRAVNRLQQLDWALKGELLKAMVAMVEKDGVLTEAEEELILAIALNLEAPLPRFTLQTTLEQQPPSPFASASSSSQ</sequence>
<evidence type="ECO:0000313" key="13">
    <source>
        <dbReference type="EMBL" id="QKI88675.1"/>
    </source>
</evidence>
<dbReference type="EMBL" id="CP054020">
    <property type="protein sequence ID" value="QKI88675.1"/>
    <property type="molecule type" value="Genomic_DNA"/>
</dbReference>
<evidence type="ECO:0000256" key="10">
    <source>
        <dbReference type="ARBA" id="ARBA00023136"/>
    </source>
</evidence>
<dbReference type="Pfam" id="PF01435">
    <property type="entry name" value="Peptidase_M48"/>
    <property type="match status" value="1"/>
</dbReference>
<dbReference type="Gene3D" id="3.30.2010.10">
    <property type="entry name" value="Metalloproteases ('zincins'), catalytic domain"/>
    <property type="match status" value="1"/>
</dbReference>
<feature type="transmembrane region" description="Helical" evidence="11">
    <location>
        <begin position="66"/>
        <end position="86"/>
    </location>
</feature>
<dbReference type="InterPro" id="IPR001915">
    <property type="entry name" value="Peptidase_M48"/>
</dbReference>
<keyword evidence="8 11" id="KW-1133">Transmembrane helix</keyword>
<evidence type="ECO:0000256" key="1">
    <source>
        <dbReference type="ARBA" id="ARBA00001947"/>
    </source>
</evidence>
<dbReference type="Proteomes" id="UP000504724">
    <property type="component" value="Chromosome"/>
</dbReference>
<evidence type="ECO:0000313" key="14">
    <source>
        <dbReference type="Proteomes" id="UP000504724"/>
    </source>
</evidence>
<name>A0A7D4P487_9GAMM</name>
<dbReference type="GO" id="GO:0046872">
    <property type="term" value="F:metal ion binding"/>
    <property type="evidence" value="ECO:0007669"/>
    <property type="project" value="UniProtKB-KW"/>
</dbReference>
<evidence type="ECO:0000256" key="7">
    <source>
        <dbReference type="ARBA" id="ARBA00022833"/>
    </source>
</evidence>
<keyword evidence="2" id="KW-1003">Cell membrane</keyword>
<dbReference type="InterPro" id="IPR050083">
    <property type="entry name" value="HtpX_protease"/>
</dbReference>
<dbReference type="GO" id="GO:0004222">
    <property type="term" value="F:metalloendopeptidase activity"/>
    <property type="evidence" value="ECO:0007669"/>
    <property type="project" value="InterPro"/>
</dbReference>
<evidence type="ECO:0000256" key="5">
    <source>
        <dbReference type="ARBA" id="ARBA00022723"/>
    </source>
</evidence>
<dbReference type="KEGG" id="txa:HQN79_03365"/>
<keyword evidence="7" id="KW-0862">Zinc</keyword>
<dbReference type="PANTHER" id="PTHR43221:SF2">
    <property type="entry name" value="PROTEASE HTPX HOMOLOG"/>
    <property type="match status" value="1"/>
</dbReference>
<keyword evidence="5" id="KW-0479">Metal-binding</keyword>
<evidence type="ECO:0000256" key="11">
    <source>
        <dbReference type="SAM" id="Phobius"/>
    </source>
</evidence>
<evidence type="ECO:0000256" key="6">
    <source>
        <dbReference type="ARBA" id="ARBA00022801"/>
    </source>
</evidence>
<keyword evidence="3 13" id="KW-0645">Protease</keyword>
<feature type="transmembrane region" description="Helical" evidence="11">
    <location>
        <begin position="234"/>
        <end position="255"/>
    </location>
</feature>
<keyword evidence="6" id="KW-0378">Hydrolase</keyword>
<gene>
    <name evidence="13" type="ORF">HQN79_03365</name>
</gene>
<reference evidence="13 14" key="1">
    <citation type="submission" date="2020-05" db="EMBL/GenBank/DDBJ databases">
        <title>Thiomicrorhabdus sediminis sp.nov. and Thiomicrorhabdus xiamenensis sp.nov., novel sulfur-oxidizing bacteria isolated from coastal sediment.</title>
        <authorList>
            <person name="Liu X."/>
        </authorList>
    </citation>
    <scope>NUCLEOTIDE SEQUENCE [LARGE SCALE GENOMIC DNA]</scope>
    <source>
        <strain evidence="13 14">G2</strain>
    </source>
</reference>
<keyword evidence="9 13" id="KW-0482">Metalloprotease</keyword>
<proteinExistence type="predicted"/>
<keyword evidence="14" id="KW-1185">Reference proteome</keyword>
<comment type="cofactor">
    <cofactor evidence="1">
        <name>Zn(2+)</name>
        <dbReference type="ChEBI" id="CHEBI:29105"/>
    </cofactor>
</comment>
<dbReference type="GO" id="GO:0006508">
    <property type="term" value="P:proteolysis"/>
    <property type="evidence" value="ECO:0007669"/>
    <property type="project" value="UniProtKB-KW"/>
</dbReference>
<evidence type="ECO:0000256" key="4">
    <source>
        <dbReference type="ARBA" id="ARBA00022692"/>
    </source>
</evidence>
<evidence type="ECO:0000256" key="9">
    <source>
        <dbReference type="ARBA" id="ARBA00023049"/>
    </source>
</evidence>
<evidence type="ECO:0000256" key="3">
    <source>
        <dbReference type="ARBA" id="ARBA00022670"/>
    </source>
</evidence>
<dbReference type="PANTHER" id="PTHR43221">
    <property type="entry name" value="PROTEASE HTPX"/>
    <property type="match status" value="1"/>
</dbReference>
<keyword evidence="4 11" id="KW-0812">Transmembrane</keyword>
<evidence type="ECO:0000256" key="8">
    <source>
        <dbReference type="ARBA" id="ARBA00022989"/>
    </source>
</evidence>
<keyword evidence="10 11" id="KW-0472">Membrane</keyword>